<keyword evidence="15" id="KW-0968">Cytoplasmic vesicle</keyword>
<dbReference type="InterPro" id="IPR008590">
    <property type="entry name" value="TMEM_230/134"/>
</dbReference>
<evidence type="ECO:0000256" key="4">
    <source>
        <dbReference type="ARBA" id="ARBA00004412"/>
    </source>
</evidence>
<feature type="compositionally biased region" description="Basic and acidic residues" evidence="18">
    <location>
        <begin position="36"/>
        <end position="47"/>
    </location>
</feature>
<keyword evidence="14 19" id="KW-0472">Membrane</keyword>
<proteinExistence type="inferred from homology"/>
<accession>A0A8K0EEE8</accession>
<reference evidence="20" key="1">
    <citation type="submission" date="2022-01" db="EMBL/GenBank/DDBJ databases">
        <authorList>
            <person name="Braso-Vives M."/>
        </authorList>
    </citation>
    <scope>NUCLEOTIDE SEQUENCE</scope>
</reference>
<feature type="transmembrane region" description="Helical" evidence="19">
    <location>
        <begin position="119"/>
        <end position="146"/>
    </location>
</feature>
<evidence type="ECO:0000256" key="3">
    <source>
        <dbReference type="ARBA" id="ARBA00004234"/>
    </source>
</evidence>
<keyword evidence="9 19" id="KW-0812">Transmembrane</keyword>
<dbReference type="GO" id="GO:0048489">
    <property type="term" value="P:synaptic vesicle transport"/>
    <property type="evidence" value="ECO:0007669"/>
    <property type="project" value="TreeGrafter"/>
</dbReference>
<name>A0A8K0EEE8_BRALA</name>
<evidence type="ECO:0000313" key="21">
    <source>
        <dbReference type="Proteomes" id="UP000838412"/>
    </source>
</evidence>
<dbReference type="AlphaFoldDB" id="A0A8K0EEE8"/>
<keyword evidence="10" id="KW-0967">Endosome</keyword>
<dbReference type="OrthoDB" id="5597044at2759"/>
<feature type="transmembrane region" description="Helical" evidence="19">
    <location>
        <begin position="158"/>
        <end position="179"/>
    </location>
</feature>
<evidence type="ECO:0000256" key="14">
    <source>
        <dbReference type="ARBA" id="ARBA00023136"/>
    </source>
</evidence>
<organism evidence="20 21">
    <name type="scientific">Branchiostoma lanceolatum</name>
    <name type="common">Common lancelet</name>
    <name type="synonym">Amphioxus lanceolatum</name>
    <dbReference type="NCBI Taxonomy" id="7740"/>
    <lineage>
        <taxon>Eukaryota</taxon>
        <taxon>Metazoa</taxon>
        <taxon>Chordata</taxon>
        <taxon>Cephalochordata</taxon>
        <taxon>Leptocardii</taxon>
        <taxon>Amphioxiformes</taxon>
        <taxon>Branchiostomatidae</taxon>
        <taxon>Branchiostoma</taxon>
    </lineage>
</organism>
<evidence type="ECO:0000256" key="15">
    <source>
        <dbReference type="ARBA" id="ARBA00023329"/>
    </source>
</evidence>
<feature type="compositionally biased region" description="Pro residues" evidence="18">
    <location>
        <begin position="57"/>
        <end position="78"/>
    </location>
</feature>
<dbReference type="InterPro" id="IPR044234">
    <property type="entry name" value="TMEM230"/>
</dbReference>
<feature type="region of interest" description="Disordered" evidence="18">
    <location>
        <begin position="1"/>
        <end position="98"/>
    </location>
</feature>
<evidence type="ECO:0000256" key="10">
    <source>
        <dbReference type="ARBA" id="ARBA00022753"/>
    </source>
</evidence>
<evidence type="ECO:0000256" key="8">
    <source>
        <dbReference type="ARBA" id="ARBA00007743"/>
    </source>
</evidence>
<evidence type="ECO:0000256" key="13">
    <source>
        <dbReference type="ARBA" id="ARBA00023034"/>
    </source>
</evidence>
<dbReference type="GO" id="GO:0016020">
    <property type="term" value="C:membrane"/>
    <property type="evidence" value="ECO:0007669"/>
    <property type="project" value="UniProtKB-SubCell"/>
</dbReference>
<evidence type="ECO:0000256" key="18">
    <source>
        <dbReference type="SAM" id="MobiDB-lite"/>
    </source>
</evidence>
<protein>
    <recommendedName>
        <fullName evidence="17">Transmembrane protein 230</fullName>
    </recommendedName>
</protein>
<dbReference type="GO" id="GO:0005794">
    <property type="term" value="C:Golgi apparatus"/>
    <property type="evidence" value="ECO:0007669"/>
    <property type="project" value="UniProtKB-SubCell"/>
</dbReference>
<dbReference type="Proteomes" id="UP000838412">
    <property type="component" value="Chromosome 17"/>
</dbReference>
<comment type="similarity">
    <text evidence="8">Belongs to the TMEM134/TMEM230 family.</text>
</comment>
<evidence type="ECO:0000256" key="1">
    <source>
        <dbReference type="ARBA" id="ARBA00004141"/>
    </source>
</evidence>
<keyword evidence="21" id="KW-1185">Reference proteome</keyword>
<sequence>MLAENHSHPHDVSQRTYSAALHLSDTPPGAPPHGARLPESRLPEPRLSEPASGAPPHGAPPSGAPPSGVPPPGAPPPAMRMRNSRPNTAGARYSRLPQDDDGFIDLQFERPPRKVPYKAIGLAAVLFLLGSALLTVGALLLAGVYIDPQYADRTWPVLLLGLLVFIPGGYHVFIAYNAWRGVKGYSFDDIPDYND</sequence>
<dbReference type="GO" id="GO:0005769">
    <property type="term" value="C:early endosome"/>
    <property type="evidence" value="ECO:0007669"/>
    <property type="project" value="UniProtKB-SubCell"/>
</dbReference>
<dbReference type="GO" id="GO:0055037">
    <property type="term" value="C:recycling endosome"/>
    <property type="evidence" value="ECO:0007669"/>
    <property type="project" value="UniProtKB-SubCell"/>
</dbReference>
<evidence type="ECO:0000256" key="19">
    <source>
        <dbReference type="SAM" id="Phobius"/>
    </source>
</evidence>
<dbReference type="GO" id="GO:0005776">
    <property type="term" value="C:autophagosome"/>
    <property type="evidence" value="ECO:0007669"/>
    <property type="project" value="UniProtKB-SubCell"/>
</dbReference>
<dbReference type="EMBL" id="OV696702">
    <property type="protein sequence ID" value="CAH1249909.1"/>
    <property type="molecule type" value="Genomic_DNA"/>
</dbReference>
<dbReference type="PANTHER" id="PTHR15664">
    <property type="entry name" value="C20ORF30 PROTEIN"/>
    <property type="match status" value="1"/>
</dbReference>
<evidence type="ECO:0000256" key="2">
    <source>
        <dbReference type="ARBA" id="ARBA00004172"/>
    </source>
</evidence>
<feature type="compositionally biased region" description="Basic and acidic residues" evidence="18">
    <location>
        <begin position="1"/>
        <end position="13"/>
    </location>
</feature>
<dbReference type="PANTHER" id="PTHR15664:SF6">
    <property type="entry name" value="TRANSMEMBRANE PROTEIN 230"/>
    <property type="match status" value="1"/>
</dbReference>
<evidence type="ECO:0000256" key="17">
    <source>
        <dbReference type="ARBA" id="ARBA00024088"/>
    </source>
</evidence>
<gene>
    <name evidence="20" type="primary">TMEM230</name>
    <name evidence="20" type="ORF">BLAG_LOCUS10851</name>
</gene>
<dbReference type="GO" id="GO:0008021">
    <property type="term" value="C:synaptic vesicle"/>
    <property type="evidence" value="ECO:0007669"/>
    <property type="project" value="UniProtKB-SubCell"/>
</dbReference>
<evidence type="ECO:0000256" key="6">
    <source>
        <dbReference type="ARBA" id="ARBA00004601"/>
    </source>
</evidence>
<evidence type="ECO:0000256" key="11">
    <source>
        <dbReference type="ARBA" id="ARBA00022989"/>
    </source>
</evidence>
<keyword evidence="13" id="KW-0333">Golgi apparatus</keyword>
<comment type="subcellular location">
    <subcellularLocation>
        <location evidence="5">Cytoplasmic vesicle</location>
        <location evidence="5">Autophagosome</location>
    </subcellularLocation>
    <subcellularLocation>
        <location evidence="3">Cytoplasmic vesicle</location>
        <location evidence="3">Secretory vesicle</location>
        <location evidence="3">Synaptic vesicle</location>
    </subcellularLocation>
    <subcellularLocation>
        <location evidence="4">Early endosome</location>
    </subcellularLocation>
    <subcellularLocation>
        <location evidence="6">Golgi apparatus</location>
        <location evidence="6">trans-Golgi network</location>
    </subcellularLocation>
    <subcellularLocation>
        <location evidence="7">Late endosome</location>
    </subcellularLocation>
    <subcellularLocation>
        <location evidence="1">Membrane</location>
        <topology evidence="1">Multi-pass membrane protein</topology>
    </subcellularLocation>
    <subcellularLocation>
        <location evidence="2">Recycling endosome</location>
    </subcellularLocation>
</comment>
<evidence type="ECO:0000256" key="7">
    <source>
        <dbReference type="ARBA" id="ARBA00004603"/>
    </source>
</evidence>
<evidence type="ECO:0000256" key="5">
    <source>
        <dbReference type="ARBA" id="ARBA00004419"/>
    </source>
</evidence>
<dbReference type="Pfam" id="PF05915">
    <property type="entry name" value="TMEM_230_134"/>
    <property type="match status" value="1"/>
</dbReference>
<evidence type="ECO:0000256" key="12">
    <source>
        <dbReference type="ARBA" id="ARBA00023018"/>
    </source>
</evidence>
<keyword evidence="11 19" id="KW-1133">Transmembrane helix</keyword>
<comment type="function">
    <text evidence="16">Involved in trafficking and recycling of synaptic vesicles.</text>
</comment>
<evidence type="ECO:0000256" key="9">
    <source>
        <dbReference type="ARBA" id="ARBA00022692"/>
    </source>
</evidence>
<keyword evidence="12" id="KW-0770">Synapse</keyword>
<evidence type="ECO:0000313" key="20">
    <source>
        <dbReference type="EMBL" id="CAH1249909.1"/>
    </source>
</evidence>
<evidence type="ECO:0000256" key="16">
    <source>
        <dbReference type="ARBA" id="ARBA00024003"/>
    </source>
</evidence>
<dbReference type="GO" id="GO:0005770">
    <property type="term" value="C:late endosome"/>
    <property type="evidence" value="ECO:0007669"/>
    <property type="project" value="UniProtKB-SubCell"/>
</dbReference>